<dbReference type="Proteomes" id="UP000007800">
    <property type="component" value="Unassembled WGS sequence"/>
</dbReference>
<evidence type="ECO:0000313" key="1">
    <source>
        <dbReference type="EMBL" id="EER10900.1"/>
    </source>
</evidence>
<dbReference type="AlphaFoldDB" id="C5KX44"/>
<dbReference type="GeneID" id="9055782"/>
<organism evidence="2">
    <name type="scientific">Perkinsus marinus (strain ATCC 50983 / TXsc)</name>
    <dbReference type="NCBI Taxonomy" id="423536"/>
    <lineage>
        <taxon>Eukaryota</taxon>
        <taxon>Sar</taxon>
        <taxon>Alveolata</taxon>
        <taxon>Perkinsozoa</taxon>
        <taxon>Perkinsea</taxon>
        <taxon>Perkinsida</taxon>
        <taxon>Perkinsidae</taxon>
        <taxon>Perkinsus</taxon>
    </lineage>
</organism>
<sequence>MPPKLNWQLLRHVQVADGSDGYAVGRRALEQDFPTLEMYTKEKYNYRVYRCGKHVNCGKKFKLEDKGSQIVIYEAGKVSGY</sequence>
<accession>C5KX44</accession>
<dbReference type="InParanoid" id="C5KX44"/>
<name>C5KX44_PERM5</name>
<dbReference type="EMBL" id="GG677119">
    <property type="protein sequence ID" value="EER10900.1"/>
    <property type="molecule type" value="Genomic_DNA"/>
</dbReference>
<evidence type="ECO:0000313" key="2">
    <source>
        <dbReference type="Proteomes" id="UP000007800"/>
    </source>
</evidence>
<dbReference type="RefSeq" id="XP_002779105.1">
    <property type="nucleotide sequence ID" value="XM_002779059.1"/>
</dbReference>
<proteinExistence type="predicted"/>
<gene>
    <name evidence="1" type="ORF">Pmar_PMAR021375</name>
</gene>
<keyword evidence="2" id="KW-1185">Reference proteome</keyword>
<reference evidence="1 2" key="1">
    <citation type="submission" date="2008-07" db="EMBL/GenBank/DDBJ databases">
        <authorList>
            <person name="El-Sayed N."/>
            <person name="Caler E."/>
            <person name="Inman J."/>
            <person name="Amedeo P."/>
            <person name="Hass B."/>
            <person name="Wortman J."/>
        </authorList>
    </citation>
    <scope>NUCLEOTIDE SEQUENCE [LARGE SCALE GENOMIC DNA]</scope>
    <source>
        <strain evidence="2">ATCC 50983 / TXsc</strain>
    </source>
</reference>
<protein>
    <submittedName>
        <fullName evidence="1">Uncharacterized protein</fullName>
    </submittedName>
</protein>